<accession>A0A317CDB3</accession>
<dbReference type="InterPro" id="IPR029038">
    <property type="entry name" value="MetRS_Zn"/>
</dbReference>
<keyword evidence="1" id="KW-0472">Membrane</keyword>
<protein>
    <submittedName>
        <fullName evidence="2">Uncharacterized protein</fullName>
    </submittedName>
</protein>
<keyword evidence="3" id="KW-1185">Reference proteome</keyword>
<gene>
    <name evidence="2" type="ORF">DKT75_13470</name>
</gene>
<evidence type="ECO:0000256" key="1">
    <source>
        <dbReference type="SAM" id="Phobius"/>
    </source>
</evidence>
<evidence type="ECO:0000313" key="2">
    <source>
        <dbReference type="EMBL" id="PWQ95343.1"/>
    </source>
</evidence>
<keyword evidence="1" id="KW-1133">Transmembrane helix</keyword>
<dbReference type="Proteomes" id="UP000245506">
    <property type="component" value="Unassembled WGS sequence"/>
</dbReference>
<name>A0A317CDB3_9GAMM</name>
<dbReference type="AlphaFoldDB" id="A0A317CDB3"/>
<keyword evidence="1" id="KW-0812">Transmembrane</keyword>
<feature type="transmembrane region" description="Helical" evidence="1">
    <location>
        <begin position="75"/>
        <end position="96"/>
    </location>
</feature>
<dbReference type="EMBL" id="QGKL01000035">
    <property type="protein sequence ID" value="PWQ95343.1"/>
    <property type="molecule type" value="Genomic_DNA"/>
</dbReference>
<organism evidence="2 3">
    <name type="scientific">Leucothrix arctica</name>
    <dbReference type="NCBI Taxonomy" id="1481894"/>
    <lineage>
        <taxon>Bacteria</taxon>
        <taxon>Pseudomonadati</taxon>
        <taxon>Pseudomonadota</taxon>
        <taxon>Gammaproteobacteria</taxon>
        <taxon>Thiotrichales</taxon>
        <taxon>Thiotrichaceae</taxon>
        <taxon>Leucothrix</taxon>
    </lineage>
</organism>
<reference evidence="2 3" key="1">
    <citation type="submission" date="2018-05" db="EMBL/GenBank/DDBJ databases">
        <title>Leucothrix arctica sp. nov., isolated from Arctic seawater.</title>
        <authorList>
            <person name="Choi A."/>
            <person name="Baek K."/>
        </authorList>
    </citation>
    <scope>NUCLEOTIDE SEQUENCE [LARGE SCALE GENOMIC DNA]</scope>
    <source>
        <strain evidence="2 3">IMCC9719</strain>
    </source>
</reference>
<dbReference type="SUPFAM" id="SSF57770">
    <property type="entry name" value="Methionyl-tRNA synthetase (MetRS), Zn-domain"/>
    <property type="match status" value="1"/>
</dbReference>
<proteinExistence type="predicted"/>
<dbReference type="RefSeq" id="WP_109823955.1">
    <property type="nucleotide sequence ID" value="NZ_QGKL01000035.1"/>
</dbReference>
<sequence length="223" mass="25389">MKTIFESKDWATCSTCGSARNRGDSCDYCGRVYSDVIHQKQNPATTFLKSLSHKYQVERQGDELRISWRWGGMKSAGLLIFFAIWNSLIFSGDYGFSDDISYWEAFLSIFPIPALHMVVGIIGPIYILVRMINSTTIKANSQTLTVTHHPIPLGKRHRFQSSEIEQLFVSETQVSGKKKSRSVPELQLITKSGVRHRLLKGKKTVDFSDYEMMREQLSNALDI</sequence>
<evidence type="ECO:0000313" key="3">
    <source>
        <dbReference type="Proteomes" id="UP000245506"/>
    </source>
</evidence>
<feature type="transmembrane region" description="Helical" evidence="1">
    <location>
        <begin position="108"/>
        <end position="129"/>
    </location>
</feature>
<comment type="caution">
    <text evidence="2">The sequence shown here is derived from an EMBL/GenBank/DDBJ whole genome shotgun (WGS) entry which is preliminary data.</text>
</comment>